<feature type="compositionally biased region" description="Basic and acidic residues" evidence="1">
    <location>
        <begin position="137"/>
        <end position="151"/>
    </location>
</feature>
<dbReference type="AlphaFoldDB" id="A0A422NUE5"/>
<evidence type="ECO:0000256" key="1">
    <source>
        <dbReference type="SAM" id="MobiDB-lite"/>
    </source>
</evidence>
<proteinExistence type="predicted"/>
<keyword evidence="4" id="KW-1185">Reference proteome</keyword>
<dbReference type="Proteomes" id="UP000283634">
    <property type="component" value="Unassembled WGS sequence"/>
</dbReference>
<dbReference type="InterPro" id="IPR018200">
    <property type="entry name" value="USP_CS"/>
</dbReference>
<dbReference type="EMBL" id="MKGL01000054">
    <property type="protein sequence ID" value="RNF09082.1"/>
    <property type="molecule type" value="Genomic_DNA"/>
</dbReference>
<dbReference type="InterPro" id="IPR038765">
    <property type="entry name" value="Papain-like_cys_pep_sf"/>
</dbReference>
<dbReference type="PROSITE" id="PS50235">
    <property type="entry name" value="USP_3"/>
    <property type="match status" value="1"/>
</dbReference>
<dbReference type="InterPro" id="IPR028889">
    <property type="entry name" value="USP"/>
</dbReference>
<feature type="compositionally biased region" description="Polar residues" evidence="1">
    <location>
        <begin position="170"/>
        <end position="183"/>
    </location>
</feature>
<dbReference type="PROSITE" id="PS00973">
    <property type="entry name" value="USP_2"/>
    <property type="match status" value="1"/>
</dbReference>
<dbReference type="InterPro" id="IPR001394">
    <property type="entry name" value="Peptidase_C19_UCH"/>
</dbReference>
<gene>
    <name evidence="3" type="ORF">TraAM80_02514</name>
</gene>
<dbReference type="Pfam" id="PF00443">
    <property type="entry name" value="UCH"/>
    <property type="match status" value="1"/>
</dbReference>
<dbReference type="Gene3D" id="3.90.70.10">
    <property type="entry name" value="Cysteine proteinases"/>
    <property type="match status" value="1"/>
</dbReference>
<feature type="region of interest" description="Disordered" evidence="1">
    <location>
        <begin position="564"/>
        <end position="615"/>
    </location>
</feature>
<dbReference type="OrthoDB" id="2420415at2759"/>
<dbReference type="GO" id="GO:0004843">
    <property type="term" value="F:cysteine-type deubiquitinase activity"/>
    <property type="evidence" value="ECO:0007669"/>
    <property type="project" value="InterPro"/>
</dbReference>
<dbReference type="OMA" id="NSCAGET"/>
<evidence type="ECO:0000313" key="3">
    <source>
        <dbReference type="EMBL" id="RNF09082.1"/>
    </source>
</evidence>
<dbReference type="RefSeq" id="XP_029240757.1">
    <property type="nucleotide sequence ID" value="XM_029379514.1"/>
</dbReference>
<comment type="caution">
    <text evidence="3">The sequence shown here is derived from an EMBL/GenBank/DDBJ whole genome shotgun (WGS) entry which is preliminary data.</text>
</comment>
<accession>A0A422NUE5</accession>
<reference evidence="3 4" key="1">
    <citation type="journal article" date="2018" name="BMC Genomics">
        <title>Genomic comparison of Trypanosoma conorhini and Trypanosoma rangeli to Trypanosoma cruzi strains of high and low virulence.</title>
        <authorList>
            <person name="Bradwell K.R."/>
            <person name="Koparde V.N."/>
            <person name="Matveyev A.V."/>
            <person name="Serrano M.G."/>
            <person name="Alves J.M."/>
            <person name="Parikh H."/>
            <person name="Huang B."/>
            <person name="Lee V."/>
            <person name="Espinosa-Alvarez O."/>
            <person name="Ortiz P.A."/>
            <person name="Costa-Martins A.G."/>
            <person name="Teixeira M.M."/>
            <person name="Buck G.A."/>
        </authorList>
    </citation>
    <scope>NUCLEOTIDE SEQUENCE [LARGE SCALE GENOMIC DNA]</scope>
    <source>
        <strain evidence="3 4">AM80</strain>
    </source>
</reference>
<feature type="region of interest" description="Disordered" evidence="1">
    <location>
        <begin position="122"/>
        <end position="193"/>
    </location>
</feature>
<dbReference type="GeneID" id="40326447"/>
<keyword evidence="3" id="KW-0378">Hydrolase</keyword>
<dbReference type="GO" id="GO:0005634">
    <property type="term" value="C:nucleus"/>
    <property type="evidence" value="ECO:0007669"/>
    <property type="project" value="TreeGrafter"/>
</dbReference>
<dbReference type="SUPFAM" id="SSF54001">
    <property type="entry name" value="Cysteine proteinases"/>
    <property type="match status" value="1"/>
</dbReference>
<name>A0A422NUE5_TRYRA</name>
<dbReference type="GO" id="GO:0016579">
    <property type="term" value="P:protein deubiquitination"/>
    <property type="evidence" value="ECO:0007669"/>
    <property type="project" value="InterPro"/>
</dbReference>
<dbReference type="PANTHER" id="PTHR24006">
    <property type="entry name" value="UBIQUITIN CARBOXYL-TERMINAL HYDROLASE"/>
    <property type="match status" value="1"/>
</dbReference>
<sequence>MGNTCFINSFTQLFFAARHFRIDLLREKLPRLLSSLDDSGTGSKTVWEWVGGRRVAAGFVLLMLQMHWMVTHGLSGRAVDTKYYRYFLPEPFNDGFQHDASEYGKVLMELLDNSCAGETARDGTSCALEEDTPSQSAEEKEEKGEKVKEGTVLEEGAGRWGLTTGHLPATVSTHTEGNTTETKSGGHGDISGGGTTQSTVVARWFGGVSASLIECVSCNHTRTQLSPFWDISVPLRREEDVKSWSDSAEVVCDEEKHLKEEAHVLRSADGHVVAITTYCTYDADVDGDVNDTALPKEAEEARQQPSLQDLLDSVLDYRNSGEVLYGDNMTYCESCRSREPVRLRTAVHTMCKRRVPLTGDHGWRVQHEQLQESDIAGVPFYLTLQLNRFHYRRETGSHEKVMDKVTINKLIGVPVRVVMRGSGCADRAEHPGEAAAVGNEEEDVLHGRIHYRLLAVLVHSGPSPRSGHYFTILRFFADADADAEGEDENDGTRDSWVLANDSMISPLTSETAENVLSGSSGVFGMSETPYIILYERCGYPPPANEALELPTAVEELLRSLVLPGAHGSPASVNNNNGDGGDGDDGDDDGAVGGGDNGADAFDANNPFWGGGTPIF</sequence>
<dbReference type="GO" id="GO:0005829">
    <property type="term" value="C:cytosol"/>
    <property type="evidence" value="ECO:0007669"/>
    <property type="project" value="TreeGrafter"/>
</dbReference>
<evidence type="ECO:0000313" key="4">
    <source>
        <dbReference type="Proteomes" id="UP000283634"/>
    </source>
</evidence>
<organism evidence="3 4">
    <name type="scientific">Trypanosoma rangeli</name>
    <dbReference type="NCBI Taxonomy" id="5698"/>
    <lineage>
        <taxon>Eukaryota</taxon>
        <taxon>Discoba</taxon>
        <taxon>Euglenozoa</taxon>
        <taxon>Kinetoplastea</taxon>
        <taxon>Metakinetoplastina</taxon>
        <taxon>Trypanosomatida</taxon>
        <taxon>Trypanosomatidae</taxon>
        <taxon>Trypanosoma</taxon>
        <taxon>Herpetosoma</taxon>
    </lineage>
</organism>
<dbReference type="InterPro" id="IPR050164">
    <property type="entry name" value="Peptidase_C19"/>
</dbReference>
<dbReference type="EC" id="3.4.-.-" evidence="3"/>
<protein>
    <submittedName>
        <fullName evidence="3">Ubiquitin hydrolase</fullName>
        <ecNumber evidence="3">3.4.-.-</ecNumber>
    </submittedName>
</protein>
<feature type="domain" description="USP" evidence="2">
    <location>
        <begin position="1"/>
        <end position="537"/>
    </location>
</feature>
<evidence type="ECO:0000259" key="2">
    <source>
        <dbReference type="PROSITE" id="PS50235"/>
    </source>
</evidence>
<feature type="compositionally biased region" description="Acidic residues" evidence="1">
    <location>
        <begin position="580"/>
        <end position="589"/>
    </location>
</feature>
<dbReference type="VEuPathDB" id="TriTrypDB:TRSC58_05599"/>